<dbReference type="InterPro" id="IPR040607">
    <property type="entry name" value="ALP_N"/>
</dbReference>
<dbReference type="Pfam" id="PF17989">
    <property type="entry name" value="ALP_N"/>
    <property type="match status" value="1"/>
</dbReference>
<dbReference type="RefSeq" id="WP_100897550.1">
    <property type="nucleotide sequence ID" value="NZ_CAWNNC010000001.1"/>
</dbReference>
<protein>
    <submittedName>
        <fullName evidence="2">Molecular chaperone DnaK</fullName>
    </submittedName>
</protein>
<proteinExistence type="predicted"/>
<evidence type="ECO:0000313" key="3">
    <source>
        <dbReference type="Proteomes" id="UP000232003"/>
    </source>
</evidence>
<evidence type="ECO:0000313" key="2">
    <source>
        <dbReference type="EMBL" id="AUB35259.1"/>
    </source>
</evidence>
<feature type="domain" description="Actin-like protein N-terminal" evidence="1">
    <location>
        <begin position="24"/>
        <end position="174"/>
    </location>
</feature>
<evidence type="ECO:0000259" key="1">
    <source>
        <dbReference type="Pfam" id="PF17989"/>
    </source>
</evidence>
<name>A0A2K8SII5_9NOSO</name>
<dbReference type="CDD" id="cd10227">
    <property type="entry name" value="ASKHA_NBD_ParM-like"/>
    <property type="match status" value="1"/>
</dbReference>
<keyword evidence="3" id="KW-1185">Reference proteome</keyword>
<gene>
    <name evidence="2" type="ORF">COO91_01135</name>
</gene>
<dbReference type="SUPFAM" id="SSF53067">
    <property type="entry name" value="Actin-like ATPase domain"/>
    <property type="match status" value="2"/>
</dbReference>
<dbReference type="KEGG" id="nfl:COO91_01135"/>
<dbReference type="InterPro" id="IPR043129">
    <property type="entry name" value="ATPase_NBD"/>
</dbReference>
<dbReference type="Proteomes" id="UP000232003">
    <property type="component" value="Chromosome"/>
</dbReference>
<accession>A0A2K8SII5</accession>
<dbReference type="AlphaFoldDB" id="A0A2K8SII5"/>
<dbReference type="OrthoDB" id="526902at2"/>
<sequence>MTDLAVHTENANTGQKGTLTIVAGYDLGNSSIKFVSSDRQIRFPSYLENCYYRPTETPTEGYVEYLEGDALTKLDYKQWLSGYAAYDANPKNHLRVTDDATAKVSQSLKHVLAVLSYYPYKASIELVICASLHERGDLEDQLIEALTGRHVVKFGGKICPTEVKIHVLKVYDEGHAAIAAFAQNLNTSKQNVIVDIGNRTVIATLIGSKGHLANRKTFDNGVEELIRMISVNPDFKNRLVGEIAMPHLIRIGLESIEKPFWYGKQFSFQDVYQKELAPWVQKSLAPVFKFIHPWKINADSCLIIGGGSQLSGVDEALRAKGFVVADNPVWANAIGLYQLAKMIHLRSVNEQQ</sequence>
<organism evidence="2 3">
    <name type="scientific">Nostoc flagelliforme CCNUN1</name>
    <dbReference type="NCBI Taxonomy" id="2038116"/>
    <lineage>
        <taxon>Bacteria</taxon>
        <taxon>Bacillati</taxon>
        <taxon>Cyanobacteriota</taxon>
        <taxon>Cyanophyceae</taxon>
        <taxon>Nostocales</taxon>
        <taxon>Nostocaceae</taxon>
        <taxon>Nostoc</taxon>
    </lineage>
</organism>
<reference evidence="2 3" key="1">
    <citation type="submission" date="2017-11" db="EMBL/GenBank/DDBJ databases">
        <title>Complete genome of a free-living desiccation-tolerant cyanobacterium and its photosynthetic adaptation to extreme terrestrial habitat.</title>
        <authorList>
            <person name="Shang J."/>
        </authorList>
    </citation>
    <scope>NUCLEOTIDE SEQUENCE [LARGE SCALE GENOMIC DNA]</scope>
    <source>
        <strain evidence="2 3">CCNUN1</strain>
    </source>
</reference>
<dbReference type="Gene3D" id="3.30.420.40">
    <property type="match status" value="2"/>
</dbReference>
<dbReference type="EMBL" id="CP024785">
    <property type="protein sequence ID" value="AUB35259.1"/>
    <property type="molecule type" value="Genomic_DNA"/>
</dbReference>